<dbReference type="EMBL" id="GGYP01001753">
    <property type="protein sequence ID" value="MDE46524.1"/>
    <property type="molecule type" value="Transcribed_RNA"/>
</dbReference>
<feature type="region of interest" description="Disordered" evidence="1">
    <location>
        <begin position="21"/>
        <end position="45"/>
    </location>
</feature>
<reference evidence="3" key="1">
    <citation type="submission" date="2018-10" db="EMBL/GenBank/DDBJ databases">
        <title>Transcriptome assembly of Aceria tosichella (Wheat curl mite) Type 2.</title>
        <authorList>
            <person name="Scully E.D."/>
            <person name="Geib S.M."/>
            <person name="Palmer N.A."/>
            <person name="Gupta A.K."/>
            <person name="Sarath G."/>
            <person name="Tatineni S."/>
        </authorList>
    </citation>
    <scope>NUCLEOTIDE SEQUENCE</scope>
    <source>
        <strain evidence="3">LincolnNE</strain>
    </source>
</reference>
<feature type="compositionally biased region" description="Acidic residues" evidence="1">
    <location>
        <begin position="585"/>
        <end position="602"/>
    </location>
</feature>
<feature type="region of interest" description="Disordered" evidence="1">
    <location>
        <begin position="724"/>
        <end position="884"/>
    </location>
</feature>
<dbReference type="PROSITE" id="PS50238">
    <property type="entry name" value="RHOGAP"/>
    <property type="match status" value="1"/>
</dbReference>
<feature type="region of interest" description="Disordered" evidence="1">
    <location>
        <begin position="122"/>
        <end position="143"/>
    </location>
</feature>
<dbReference type="PANTHER" id="PTHR15904">
    <property type="entry name" value="FAM13"/>
    <property type="match status" value="1"/>
</dbReference>
<sequence length="1331" mass="149476">MFKVYSLKDYSQVAAPTENVASSTAGGRLLKSMSQDRKVDSRTKRMSECILSSQTTIDPKSTINPARQQRLPSMIGKMSTANIGTMGPATSVNSLLPQNKNPTLISESRIDRMRKLFVSPLSLRGSTGGTKSSHTHQASNHSRLSLQAGANMLNKPHHLMHAMYRTRVGAGTGHYTRRSPMRQKPGSVRGFRVYGCPLSMANTMYPITCFGRPDIYKQQSVPYILARLCYYIEENSSQLTHEGIFRVSGNARLMEKLKTLFDHLGDAPLESESVDVATSASMLKMYLRELPDPLIPTRMNYYFFTLAKKYSSILSKSSFDGFRAPDNTVTGTSTMVNEASSISDGQSTLDRQKIAFIRDLTKLIRKLPIENYNLLKYLACFLHRISLKQQSNKMSAEALGIVFGPNVFRIRSESYKGLKEQELSNQIMASIITNYKQIFDCELTDALGNLVKSDEFLHLGRERDTMETRERTHQQINLEDIEREATPSRASKKENANSPPIPTTSDAYGFVPRARCPKHGHHVGYHYSDDGDDSDDNEDDDDANINDEDEGDFNDEECDDGSYSRTSDSGSYCSSMASESVESIYEGDVEGEQYDDEEEDEFGMGSQSSSECGSETSYTPSSSHSDTNANEVELSSSNFSSNHSLAGVKVDDIEANIAPPQKPCLVCKRRESAQIEAHKMREQLRLANVNCPDDNEPKESSDTKKQEPVSLKLTVSAAPEVKVEQDQLASAKNTTRMSTRRKRVSDESKKAGITKSDITLDTKDAAISNQAVRPSRHSNHHQSKPAQRHGPLRRRSSSASSLFRVSNRLEHAARKRSVGREDHHAHRAKIHPDRRRCNDPRGYNRKSRNKGYLARKDGSRLYNNRGQQAMATTNKPRPSSKSYSEWKKGDCYVPELLAMNLPPETREELVWNYVSSSFLDVPECDRFYQLRSYNSDETLLRSQEYATTSSVEAVSRARRRFSGQDYLNANQESLLANISSQFQEISETYEDETSNDKADNDEDLINKSRRLDLSGVASEVQTSVVSLLDDQMVSFKHSTLSLNDETSDPIVGQLEVVKDLVKTLERLVRDAYSKGLDQEISTHLFQLAQGLESDEHLDSIAACCFDHLAAKNIIMMLNSLERDGVDWPKIDIVTQNRLIDILKIKISDLKKRYGNLKYIREHYYKHHFKQRQQSESTIKAVIEEQSVGGENSGSPIAGQSGGSDEISPLSSLVNTAGPGQDGKGSNSNKQSTDASLLVDSCKFGSLCPVEFVFNIEKQLASRRRSGSRLVRLNDMTSAQLQSEKLELQKNLLRYEHWFGRPTTRNEFNLIGHLYERYRAVKIIKQQKQLSG</sequence>
<feature type="compositionally biased region" description="Basic residues" evidence="1">
    <location>
        <begin position="825"/>
        <end position="834"/>
    </location>
</feature>
<proteinExistence type="predicted"/>
<feature type="region of interest" description="Disordered" evidence="1">
    <location>
        <begin position="1186"/>
        <end position="1231"/>
    </location>
</feature>
<feature type="compositionally biased region" description="Basic and acidic residues" evidence="1">
    <location>
        <begin position="463"/>
        <end position="473"/>
    </location>
</feature>
<dbReference type="InterPro" id="IPR039102">
    <property type="entry name" value="FAM13"/>
</dbReference>
<accession>A0A6G1S7N9</accession>
<feature type="compositionally biased region" description="Basic and acidic residues" evidence="1">
    <location>
        <begin position="807"/>
        <end position="824"/>
    </location>
</feature>
<feature type="compositionally biased region" description="Polar residues" evidence="1">
    <location>
        <begin position="563"/>
        <end position="581"/>
    </location>
</feature>
<evidence type="ECO:0000259" key="2">
    <source>
        <dbReference type="PROSITE" id="PS50238"/>
    </source>
</evidence>
<feature type="compositionally biased region" description="Polar residues" evidence="1">
    <location>
        <begin position="727"/>
        <end position="737"/>
    </location>
</feature>
<dbReference type="CDD" id="cd00159">
    <property type="entry name" value="RhoGAP"/>
    <property type="match status" value="1"/>
</dbReference>
<dbReference type="InterPro" id="IPR000198">
    <property type="entry name" value="RhoGAP_dom"/>
</dbReference>
<feature type="compositionally biased region" description="Low complexity" evidence="1">
    <location>
        <begin position="605"/>
        <end position="627"/>
    </location>
</feature>
<feature type="compositionally biased region" description="Basic residues" evidence="1">
    <location>
        <begin position="774"/>
        <end position="796"/>
    </location>
</feature>
<dbReference type="Gene3D" id="1.10.555.10">
    <property type="entry name" value="Rho GTPase activation protein"/>
    <property type="match status" value="1"/>
</dbReference>
<dbReference type="SUPFAM" id="SSF48350">
    <property type="entry name" value="GTPase activation domain, GAP"/>
    <property type="match status" value="1"/>
</dbReference>
<feature type="region of interest" description="Disordered" evidence="1">
    <location>
        <begin position="686"/>
        <end position="710"/>
    </location>
</feature>
<feature type="compositionally biased region" description="Low complexity" evidence="1">
    <location>
        <begin position="797"/>
        <end position="806"/>
    </location>
</feature>
<evidence type="ECO:0000313" key="3">
    <source>
        <dbReference type="EMBL" id="MDE46524.1"/>
    </source>
</evidence>
<dbReference type="GO" id="GO:0007165">
    <property type="term" value="P:signal transduction"/>
    <property type="evidence" value="ECO:0007669"/>
    <property type="project" value="InterPro"/>
</dbReference>
<feature type="compositionally biased region" description="Acidic residues" evidence="1">
    <location>
        <begin position="530"/>
        <end position="560"/>
    </location>
</feature>
<dbReference type="SMART" id="SM00324">
    <property type="entry name" value="RhoGAP"/>
    <property type="match status" value="1"/>
</dbReference>
<feature type="region of interest" description="Disordered" evidence="1">
    <location>
        <begin position="463"/>
        <end position="643"/>
    </location>
</feature>
<dbReference type="PANTHER" id="PTHR15904:SF17">
    <property type="entry name" value="RHO-GAP DOMAIN-CONTAINING PROTEIN"/>
    <property type="match status" value="1"/>
</dbReference>
<gene>
    <name evidence="3" type="primary">FAM13A</name>
    <name evidence="3" type="ORF">g.9221</name>
</gene>
<protein>
    <submittedName>
        <fullName evidence="3">Protein FAM13A</fullName>
    </submittedName>
</protein>
<feature type="compositionally biased region" description="Basic and acidic residues" evidence="1">
    <location>
        <begin position="483"/>
        <end position="495"/>
    </location>
</feature>
<evidence type="ECO:0000256" key="1">
    <source>
        <dbReference type="SAM" id="MobiDB-lite"/>
    </source>
</evidence>
<dbReference type="InterPro" id="IPR008936">
    <property type="entry name" value="Rho_GTPase_activation_prot"/>
</dbReference>
<feature type="compositionally biased region" description="Polar residues" evidence="1">
    <location>
        <begin position="129"/>
        <end position="143"/>
    </location>
</feature>
<feature type="compositionally biased region" description="Basic residues" evidence="1">
    <location>
        <begin position="515"/>
        <end position="524"/>
    </location>
</feature>
<feature type="compositionally biased region" description="Basic and acidic residues" evidence="1">
    <location>
        <begin position="695"/>
        <end position="707"/>
    </location>
</feature>
<name>A0A6G1S7N9_9ACAR</name>
<feature type="compositionally biased region" description="Basic and acidic residues" evidence="1">
    <location>
        <begin position="34"/>
        <end position="45"/>
    </location>
</feature>
<feature type="domain" description="Rho-GAP" evidence="2">
    <location>
        <begin position="213"/>
        <end position="439"/>
    </location>
</feature>
<organism evidence="3">
    <name type="scientific">Aceria tosichella</name>
    <name type="common">wheat curl mite</name>
    <dbReference type="NCBI Taxonomy" id="561515"/>
    <lineage>
        <taxon>Eukaryota</taxon>
        <taxon>Metazoa</taxon>
        <taxon>Ecdysozoa</taxon>
        <taxon>Arthropoda</taxon>
        <taxon>Chelicerata</taxon>
        <taxon>Arachnida</taxon>
        <taxon>Acari</taxon>
        <taxon>Acariformes</taxon>
        <taxon>Trombidiformes</taxon>
        <taxon>Prostigmata</taxon>
        <taxon>Eupodina</taxon>
        <taxon>Eriophyoidea</taxon>
        <taxon>Eriophyidae</taxon>
        <taxon>Eriophyinae</taxon>
        <taxon>Aceriini</taxon>
        <taxon>Aceria</taxon>
    </lineage>
</organism>
<dbReference type="Pfam" id="PF00620">
    <property type="entry name" value="RhoGAP"/>
    <property type="match status" value="2"/>
</dbReference>
<feature type="compositionally biased region" description="Polar residues" evidence="1">
    <location>
        <begin position="861"/>
        <end position="883"/>
    </location>
</feature>